<name>A0A5B0QMD8_PUCGR</name>
<protein>
    <submittedName>
        <fullName evidence="1">Uncharacterized protein</fullName>
    </submittedName>
</protein>
<organism evidence="1 2">
    <name type="scientific">Puccinia graminis f. sp. tritici</name>
    <dbReference type="NCBI Taxonomy" id="56615"/>
    <lineage>
        <taxon>Eukaryota</taxon>
        <taxon>Fungi</taxon>
        <taxon>Dikarya</taxon>
        <taxon>Basidiomycota</taxon>
        <taxon>Pucciniomycotina</taxon>
        <taxon>Pucciniomycetes</taxon>
        <taxon>Pucciniales</taxon>
        <taxon>Pucciniaceae</taxon>
        <taxon>Puccinia</taxon>
    </lineage>
</organism>
<dbReference type="AlphaFoldDB" id="A0A5B0QMD8"/>
<sequence>MSSSVFDRMFNASMTGHAVSLLAVEWSELIGQDRPRRGLARRGVLVESQVRFLSIPSQNYVLFRVLTWF</sequence>
<keyword evidence="2" id="KW-1185">Reference proteome</keyword>
<evidence type="ECO:0000313" key="1">
    <source>
        <dbReference type="EMBL" id="KAA1114339.1"/>
    </source>
</evidence>
<dbReference type="Proteomes" id="UP000324748">
    <property type="component" value="Unassembled WGS sequence"/>
</dbReference>
<dbReference type="EMBL" id="VSWC01000014">
    <property type="protein sequence ID" value="KAA1114339.1"/>
    <property type="molecule type" value="Genomic_DNA"/>
</dbReference>
<proteinExistence type="predicted"/>
<comment type="caution">
    <text evidence="1">The sequence shown here is derived from an EMBL/GenBank/DDBJ whole genome shotgun (WGS) entry which is preliminary data.</text>
</comment>
<gene>
    <name evidence="1" type="ORF">PGT21_005061</name>
</gene>
<evidence type="ECO:0000313" key="2">
    <source>
        <dbReference type="Proteomes" id="UP000324748"/>
    </source>
</evidence>
<reference evidence="1 2" key="1">
    <citation type="submission" date="2019-05" db="EMBL/GenBank/DDBJ databases">
        <title>Emergence of the Ug99 lineage of the wheat stem rust pathogen through somatic hybridization.</title>
        <authorList>
            <person name="Li F."/>
            <person name="Upadhyaya N.M."/>
            <person name="Sperschneider J."/>
            <person name="Matny O."/>
            <person name="Nguyen-Phuc H."/>
            <person name="Mago R."/>
            <person name="Raley C."/>
            <person name="Miller M.E."/>
            <person name="Silverstein K.A.T."/>
            <person name="Henningsen E."/>
            <person name="Hirsch C.D."/>
            <person name="Visser B."/>
            <person name="Pretorius Z.A."/>
            <person name="Steffenson B.J."/>
            <person name="Schwessinger B."/>
            <person name="Dodds P.N."/>
            <person name="Figueroa M."/>
        </authorList>
    </citation>
    <scope>NUCLEOTIDE SEQUENCE [LARGE SCALE GENOMIC DNA]</scope>
    <source>
        <strain evidence="1">21-0</strain>
    </source>
</reference>
<accession>A0A5B0QMD8</accession>